<feature type="domain" description="Nidogen G2 beta-barrel" evidence="17">
    <location>
        <begin position="503"/>
        <end position="729"/>
    </location>
</feature>
<dbReference type="Gene3D" id="2.120.10.30">
    <property type="entry name" value="TolB, C-terminal domain"/>
    <property type="match status" value="1"/>
</dbReference>
<dbReference type="GO" id="GO:0007160">
    <property type="term" value="P:cell-matrix adhesion"/>
    <property type="evidence" value="ECO:0007669"/>
    <property type="project" value="InterPro"/>
</dbReference>
<dbReference type="Pfam" id="PF07474">
    <property type="entry name" value="G2F"/>
    <property type="match status" value="1"/>
</dbReference>
<feature type="domain" description="NIDO" evidence="18">
    <location>
        <begin position="93"/>
        <end position="232"/>
    </location>
</feature>
<dbReference type="FunFam" id="2.120.10.30:FF:000241">
    <property type="entry name" value="Low-density lipoprotein receptor-related protein 6"/>
    <property type="match status" value="1"/>
</dbReference>
<dbReference type="SMART" id="SM00179">
    <property type="entry name" value="EGF_CA"/>
    <property type="match status" value="5"/>
</dbReference>
<feature type="region of interest" description="Disordered" evidence="14">
    <location>
        <begin position="323"/>
        <end position="456"/>
    </location>
</feature>
<evidence type="ECO:0000256" key="11">
    <source>
        <dbReference type="ARBA" id="ARBA00023180"/>
    </source>
</evidence>
<dbReference type="CDD" id="cd00255">
    <property type="entry name" value="nidG2"/>
    <property type="match status" value="1"/>
</dbReference>
<evidence type="ECO:0000259" key="17">
    <source>
        <dbReference type="PROSITE" id="PS50993"/>
    </source>
</evidence>
<feature type="repeat" description="LDL-receptor class B" evidence="13">
    <location>
        <begin position="1490"/>
        <end position="1534"/>
    </location>
</feature>
<keyword evidence="10 12" id="KW-1015">Disulfide bond</keyword>
<feature type="compositionally biased region" description="Basic and acidic residues" evidence="14">
    <location>
        <begin position="964"/>
        <end position="985"/>
    </location>
</feature>
<comment type="caution">
    <text evidence="12">Lacks conserved residue(s) required for the propagation of feature annotation.</text>
</comment>
<dbReference type="SMART" id="SM00682">
    <property type="entry name" value="G2F"/>
    <property type="match status" value="1"/>
</dbReference>
<dbReference type="Pfam" id="PF06119">
    <property type="entry name" value="NIDO"/>
    <property type="match status" value="1"/>
</dbReference>
<name>A0A914VLH8_9BILA</name>
<evidence type="ECO:0000256" key="8">
    <source>
        <dbReference type="ARBA" id="ARBA00022869"/>
    </source>
</evidence>
<dbReference type="PROSITE" id="PS51120">
    <property type="entry name" value="LDLRB"/>
    <property type="match status" value="3"/>
</dbReference>
<proteinExistence type="predicted"/>
<evidence type="ECO:0000256" key="13">
    <source>
        <dbReference type="PROSITE-ProRule" id="PRU00461"/>
    </source>
</evidence>
<dbReference type="InterPro" id="IPR009017">
    <property type="entry name" value="GFP"/>
</dbReference>
<dbReference type="Pfam" id="PF07645">
    <property type="entry name" value="EGF_CA"/>
    <property type="match status" value="2"/>
</dbReference>
<dbReference type="Gene3D" id="2.40.155.10">
    <property type="entry name" value="Green fluorescent protein"/>
    <property type="match status" value="1"/>
</dbReference>
<feature type="compositionally biased region" description="Acidic residues" evidence="14">
    <location>
        <begin position="736"/>
        <end position="745"/>
    </location>
</feature>
<dbReference type="CDD" id="cd00054">
    <property type="entry name" value="EGF_CA"/>
    <property type="match status" value="2"/>
</dbReference>
<dbReference type="InterPro" id="IPR003886">
    <property type="entry name" value="NIDO_dom"/>
</dbReference>
<comment type="subcellular location">
    <subcellularLocation>
        <location evidence="1">Secreted</location>
        <location evidence="1">Extracellular space</location>
        <location evidence="1">Extracellular matrix</location>
        <location evidence="1">Basement membrane</location>
    </subcellularLocation>
</comment>
<dbReference type="InterPro" id="IPR018097">
    <property type="entry name" value="EGF_Ca-bd_CS"/>
</dbReference>
<feature type="domain" description="EGF-like" evidence="16">
    <location>
        <begin position="1313"/>
        <end position="1354"/>
    </location>
</feature>
<dbReference type="WBParaSite" id="PSAMB.scaffold2121size32714.g16486.t3">
    <property type="protein sequence ID" value="PSAMB.scaffold2121size32714.g16486.t3"/>
    <property type="gene ID" value="PSAMB.scaffold2121size32714.g16486"/>
</dbReference>
<keyword evidence="19" id="KW-1185">Reference proteome</keyword>
<feature type="domain" description="EGF-like" evidence="16">
    <location>
        <begin position="917"/>
        <end position="956"/>
    </location>
</feature>
<dbReference type="PROSITE" id="PS01186">
    <property type="entry name" value="EGF_2"/>
    <property type="match status" value="10"/>
</dbReference>
<keyword evidence="8" id="KW-0084">Basement membrane</keyword>
<feature type="disulfide bond" evidence="12">
    <location>
        <begin position="1149"/>
        <end position="1166"/>
    </location>
</feature>
<keyword evidence="4 12" id="KW-0245">EGF-like domain</keyword>
<feature type="signal peptide" evidence="15">
    <location>
        <begin position="1"/>
        <end position="20"/>
    </location>
</feature>
<evidence type="ECO:0000256" key="2">
    <source>
        <dbReference type="ARBA" id="ARBA00022525"/>
    </source>
</evidence>
<feature type="repeat" description="LDL-receptor class B" evidence="13">
    <location>
        <begin position="1404"/>
        <end position="1446"/>
    </location>
</feature>
<keyword evidence="2" id="KW-0964">Secreted</keyword>
<feature type="disulfide bond" evidence="12">
    <location>
        <begin position="999"/>
        <end position="1016"/>
    </location>
</feature>
<evidence type="ECO:0000256" key="4">
    <source>
        <dbReference type="ARBA" id="ARBA00022536"/>
    </source>
</evidence>
<feature type="disulfide bond" evidence="12">
    <location>
        <begin position="1240"/>
        <end position="1257"/>
    </location>
</feature>
<dbReference type="GO" id="GO:0005509">
    <property type="term" value="F:calcium ion binding"/>
    <property type="evidence" value="ECO:0007669"/>
    <property type="project" value="InterPro"/>
</dbReference>
<dbReference type="InterPro" id="IPR011042">
    <property type="entry name" value="6-blade_b-propeller_TolB-like"/>
</dbReference>
<dbReference type="Pfam" id="PF00058">
    <property type="entry name" value="Ldl_recept_b"/>
    <property type="match status" value="3"/>
</dbReference>
<keyword evidence="3" id="KW-0272">Extracellular matrix</keyword>
<evidence type="ECO:0000259" key="16">
    <source>
        <dbReference type="PROSITE" id="PS50026"/>
    </source>
</evidence>
<dbReference type="InterPro" id="IPR006605">
    <property type="entry name" value="G2_nidogen/fibulin_G2F"/>
</dbReference>
<dbReference type="InterPro" id="IPR000033">
    <property type="entry name" value="LDLR_classB_rpt"/>
</dbReference>
<evidence type="ECO:0000256" key="15">
    <source>
        <dbReference type="SAM" id="SignalP"/>
    </source>
</evidence>
<dbReference type="Proteomes" id="UP000887566">
    <property type="component" value="Unplaced"/>
</dbReference>
<dbReference type="SMART" id="SM00135">
    <property type="entry name" value="LY"/>
    <property type="match status" value="5"/>
</dbReference>
<dbReference type="PANTHER" id="PTHR24039">
    <property type="entry name" value="FIBRILLIN-RELATED"/>
    <property type="match status" value="1"/>
</dbReference>
<keyword evidence="9" id="KW-0130">Cell adhesion</keyword>
<dbReference type="PROSITE" id="PS50993">
    <property type="entry name" value="NIDOGEN_G2"/>
    <property type="match status" value="1"/>
</dbReference>
<accession>A0A914VLH8</accession>
<feature type="compositionally biased region" description="Low complexity" evidence="14">
    <location>
        <begin position="362"/>
        <end position="374"/>
    </location>
</feature>
<feature type="compositionally biased region" description="Acidic residues" evidence="14">
    <location>
        <begin position="344"/>
        <end position="361"/>
    </location>
</feature>
<feature type="domain" description="EGF-like" evidence="16">
    <location>
        <begin position="821"/>
        <end position="861"/>
    </location>
</feature>
<feature type="chain" id="PRO_5037800963" evidence="15">
    <location>
        <begin position="21"/>
        <end position="1665"/>
    </location>
</feature>
<evidence type="ECO:0000256" key="5">
    <source>
        <dbReference type="ARBA" id="ARBA00022729"/>
    </source>
</evidence>
<feature type="domain" description="EGF-like" evidence="16">
    <location>
        <begin position="1083"/>
        <end position="1124"/>
    </location>
</feature>
<dbReference type="PANTHER" id="PTHR24039:SF58">
    <property type="entry name" value="EGF-LIKE DOMAIN-CONTAINING PROTEIN"/>
    <property type="match status" value="1"/>
</dbReference>
<dbReference type="FunFam" id="2.10.25.10:FF:000038">
    <property type="entry name" value="Fibrillin 2"/>
    <property type="match status" value="1"/>
</dbReference>
<feature type="compositionally biased region" description="Acidic residues" evidence="14">
    <location>
        <begin position="243"/>
        <end position="261"/>
    </location>
</feature>
<dbReference type="InterPro" id="IPR049883">
    <property type="entry name" value="NOTCH1_EGF-like"/>
</dbReference>
<feature type="repeat" description="LDL-receptor class B" evidence="13">
    <location>
        <begin position="1447"/>
        <end position="1489"/>
    </location>
</feature>
<keyword evidence="11" id="KW-0325">Glycoprotein</keyword>
<organism evidence="19 20">
    <name type="scientific">Plectus sambesii</name>
    <dbReference type="NCBI Taxonomy" id="2011161"/>
    <lineage>
        <taxon>Eukaryota</taxon>
        <taxon>Metazoa</taxon>
        <taxon>Ecdysozoa</taxon>
        <taxon>Nematoda</taxon>
        <taxon>Chromadorea</taxon>
        <taxon>Plectida</taxon>
        <taxon>Plectina</taxon>
        <taxon>Plectoidea</taxon>
        <taxon>Plectidae</taxon>
        <taxon>Plectus</taxon>
    </lineage>
</organism>
<evidence type="ECO:0000259" key="18">
    <source>
        <dbReference type="PROSITE" id="PS51220"/>
    </source>
</evidence>
<feature type="domain" description="EGF-like" evidence="16">
    <location>
        <begin position="1182"/>
        <end position="1225"/>
    </location>
</feature>
<dbReference type="SMART" id="SM00181">
    <property type="entry name" value="EGF"/>
    <property type="match status" value="13"/>
</dbReference>
<dbReference type="GO" id="GO:0005604">
    <property type="term" value="C:basement membrane"/>
    <property type="evidence" value="ECO:0007669"/>
    <property type="project" value="UniProtKB-SubCell"/>
</dbReference>
<evidence type="ECO:0000313" key="19">
    <source>
        <dbReference type="Proteomes" id="UP000887566"/>
    </source>
</evidence>
<sequence>MRAIGVLLLLLALSAQKTNAAELFPFGTDVGDTKLTDASSSPITLKVPIKYFEDTQKTAFVSNNGVLSFDKPFDDLTDENIELKTVERTAIAAFFADTEGGNVYYREETSDEGLLTTTTELIKSTFQDATDFKALALFIATWDGVNPAQGAGANTYQIAIASDGDSSYVAIIYGNIEWTQSGEGQHAQGGFIAKDGRHQNLINSGTPGIKDLAALSNVVDKTGTFVFRISGSAPEDPRSVGTTEDEAQEDYDEEEYGDAPEGEANAAEEYGDYPCPPDSYRNNCPAECQVLTDDRGCSLCVCTSNNKPSGPHPPEDVNTVEEDSLAEHAGAEESIAEPSPEPVEKDEEEESEAEPEPEPEAVDTSTTEEPVVTTETEDDEDEDGEPEVTDASENDIGETPVLAPPSKRPTPPKPEHSLSAEELSTPMTSLPEDADEQELEHRPDPPQIPIDEEQGPRRCSEIVADTDAACHRDGECVDLGHGYCCQCLPGYYGNGKECLKDGDPQRINGGFSGKINGHEIPQTELHTYVVTNDGRAYTALSQIPARLGRSLLLLEPVGGVMGWLFAKVESPAAYNGFQLTGGLFNRTVNLHIGEEHTVTITQEFSGRDIYHYFKAKVFVSGTLPELPEGVEVIYPDYQEEYRREGPGLLRSYSSQMVKVRTVEGEETQYRMTIDQQIRYKECSFRAFDKDSLVTLAVNQPHVIYDTAELIVRYASGNSVYGQRGAPQRRPHPEQTETVESDDTNDWDQQQEQLQQQREREQQHHGQHGQRGGDPCSTGEHYCKQPNMICTPFEPSYRCECERGYEVQIDASVQPLGWRCIDLDECIRGDHTCDPNAECWNIAGSFECRCKQGYHGNGQRCLRPCRAHEECHQWAECAAVDGFSGQSYCQCRGWYVGDGVEHCGPPGESAHVQHTQAAGHLCDGYECDRHADCMPSPSGGQECVCQAGFHGNGVQCERLITAEPEQDRRQPGRSGQDHRQPSRPDEPEIIGTVCRAHEECSDHGQCVYNNALGYYQCQCRPPYSGDGVRCFLEEGGCDKANNCAPDADCVFQRDEFGGAFLCLCKEGFSGDGYTCNPTRFSFGQQLGCDQMPNCHRDAQCMFDSGIGRHVCQCLQGYVGDGYSCEADGPPVSSGGAIGGSATYCREQTECHQNGHCVVRESDSAYVCECLPGFRGDGVSDCTPADECSPADSTSCPPNAECLYGDVERAYVCKCVAGFTGDGQRCDPHAAARSCDEDPRVCHANAQCTYNHQQADHVCVCRAGSHGDGYSSCTVVDTPRCNNCSQFGRCVQRSNGGWACECSLGYQGNGYLCTPLTTCLDDRSLCDTNADCVPGEHNFYICNCRYGYHGNGRTCTPDSQLRGETLLIGRGMAIIQRGLIADIAGKQVVVVPHQLAVGVDFDCQEERIVWSDISGHVIRSASLNGTDVKEMFAEALKSPEGIVVDWSSRNAYYTDSSKDEIGVVSLDGKYQKTLISEGLVNPRALAIDLRNRHLFYSDWHREKPIIGRVDLDGSNRMTFIDTDIHLPNGLVVLHQRRELCWVDAGQQRLACIGLDQRNRRVVYAPLEYPFGLTVHNEERFYWTDWKDNKVHSVSVYGEGYTSFQASIGGSGKVYGIAAVPDKCHGTDTECANNNGGCPYLCLPKAAGGVSCVCPENAKDLDGCEGSL</sequence>
<evidence type="ECO:0000256" key="9">
    <source>
        <dbReference type="ARBA" id="ARBA00022889"/>
    </source>
</evidence>
<feature type="compositionally biased region" description="Pro residues" evidence="14">
    <location>
        <begin position="402"/>
        <end position="412"/>
    </location>
</feature>
<dbReference type="SUPFAM" id="SSF54511">
    <property type="entry name" value="GFP-like"/>
    <property type="match status" value="1"/>
</dbReference>
<feature type="region of interest" description="Disordered" evidence="14">
    <location>
        <begin position="720"/>
        <end position="775"/>
    </location>
</feature>
<evidence type="ECO:0000256" key="6">
    <source>
        <dbReference type="ARBA" id="ARBA00022737"/>
    </source>
</evidence>
<dbReference type="SMART" id="SM00539">
    <property type="entry name" value="NIDO"/>
    <property type="match status" value="1"/>
</dbReference>
<dbReference type="PROSITE" id="PS51220">
    <property type="entry name" value="NIDO"/>
    <property type="match status" value="1"/>
</dbReference>
<dbReference type="Gene3D" id="2.10.25.10">
    <property type="entry name" value="Laminin"/>
    <property type="match status" value="9"/>
</dbReference>
<feature type="compositionally biased region" description="Acidic residues" evidence="14">
    <location>
        <begin position="375"/>
        <end position="396"/>
    </location>
</feature>
<evidence type="ECO:0000256" key="14">
    <source>
        <dbReference type="SAM" id="MobiDB-lite"/>
    </source>
</evidence>
<keyword evidence="5 15" id="KW-0732">Signal</keyword>
<feature type="domain" description="EGF-like" evidence="16">
    <location>
        <begin position="1139"/>
        <end position="1181"/>
    </location>
</feature>
<evidence type="ECO:0000256" key="10">
    <source>
        <dbReference type="ARBA" id="ARBA00023157"/>
    </source>
</evidence>
<reference evidence="20" key="1">
    <citation type="submission" date="2022-11" db="UniProtKB">
        <authorList>
            <consortium name="WormBaseParasite"/>
        </authorList>
    </citation>
    <scope>IDENTIFICATION</scope>
</reference>
<feature type="domain" description="EGF-like" evidence="16">
    <location>
        <begin position="989"/>
        <end position="1030"/>
    </location>
</feature>
<feature type="region of interest" description="Disordered" evidence="14">
    <location>
        <begin position="229"/>
        <end position="274"/>
    </location>
</feature>
<evidence type="ECO:0000313" key="20">
    <source>
        <dbReference type="WBParaSite" id="PSAMB.scaffold2121size32714.g16486.t3"/>
    </source>
</evidence>
<dbReference type="InterPro" id="IPR001881">
    <property type="entry name" value="EGF-like_Ca-bd_dom"/>
</dbReference>
<dbReference type="PROSITE" id="PS00010">
    <property type="entry name" value="ASX_HYDROXYL"/>
    <property type="match status" value="2"/>
</dbReference>
<feature type="region of interest" description="Disordered" evidence="14">
    <location>
        <begin position="961"/>
        <end position="986"/>
    </location>
</feature>
<feature type="domain" description="EGF-like" evidence="16">
    <location>
        <begin position="1229"/>
        <end position="1272"/>
    </location>
</feature>
<keyword evidence="6" id="KW-0677">Repeat</keyword>
<feature type="disulfide bond" evidence="12">
    <location>
        <begin position="1194"/>
        <end position="1211"/>
    </location>
</feature>
<feature type="disulfide bond" evidence="12">
    <location>
        <begin position="1093"/>
        <end position="1110"/>
    </location>
</feature>
<dbReference type="SUPFAM" id="SSF63825">
    <property type="entry name" value="YWTD domain"/>
    <property type="match status" value="1"/>
</dbReference>
<evidence type="ECO:0000256" key="12">
    <source>
        <dbReference type="PROSITE-ProRule" id="PRU00076"/>
    </source>
</evidence>
<evidence type="ECO:0000256" key="7">
    <source>
        <dbReference type="ARBA" id="ARBA00022837"/>
    </source>
</evidence>
<protein>
    <submittedName>
        <fullName evidence="20">Nidogen-1</fullName>
    </submittedName>
</protein>
<dbReference type="InterPro" id="IPR000742">
    <property type="entry name" value="EGF"/>
</dbReference>
<keyword evidence="7" id="KW-0106">Calcium</keyword>
<feature type="domain" description="EGF-like" evidence="16">
    <location>
        <begin position="1032"/>
        <end position="1075"/>
    </location>
</feature>
<evidence type="ECO:0000256" key="1">
    <source>
        <dbReference type="ARBA" id="ARBA00004302"/>
    </source>
</evidence>
<dbReference type="SUPFAM" id="SSF57196">
    <property type="entry name" value="EGF/Laminin"/>
    <property type="match status" value="2"/>
</dbReference>
<dbReference type="InterPro" id="IPR000152">
    <property type="entry name" value="EGF-type_Asp/Asn_hydroxyl_site"/>
</dbReference>
<evidence type="ECO:0000256" key="3">
    <source>
        <dbReference type="ARBA" id="ARBA00022530"/>
    </source>
</evidence>
<dbReference type="PROSITE" id="PS50026">
    <property type="entry name" value="EGF_3"/>
    <property type="match status" value="9"/>
</dbReference>
<dbReference type="PROSITE" id="PS01187">
    <property type="entry name" value="EGF_CA"/>
    <property type="match status" value="1"/>
</dbReference>